<evidence type="ECO:0000313" key="12">
    <source>
        <dbReference type="EMBL" id="GJN21820.1"/>
    </source>
</evidence>
<comment type="similarity">
    <text evidence="7 10">Belongs to the archaeal rpoM/eukaryotic RPA12/RPB9/RPC11 RNA polymerase family.</text>
</comment>
<proteinExistence type="inferred from homology"/>
<dbReference type="SUPFAM" id="SSF57783">
    <property type="entry name" value="Zinc beta-ribbon"/>
    <property type="match status" value="1"/>
</dbReference>
<comment type="caution">
    <text evidence="12">The sequence shown here is derived from an EMBL/GenBank/DDBJ whole genome shotgun (WGS) entry which is preliminary data.</text>
</comment>
<keyword evidence="7 10" id="KW-0804">Transcription</keyword>
<keyword evidence="4 9" id="KW-0863">Zinc-finger</keyword>
<evidence type="ECO:0000256" key="8">
    <source>
        <dbReference type="PIRSR" id="PIRSR005586-1"/>
    </source>
</evidence>
<reference evidence="12" key="1">
    <citation type="journal article" date="2018" name="DNA Res.">
        <title>Multiple hybrid de novo genome assembly of finger millet, an orphan allotetraploid crop.</title>
        <authorList>
            <person name="Hatakeyama M."/>
            <person name="Aluri S."/>
            <person name="Balachadran M.T."/>
            <person name="Sivarajan S.R."/>
            <person name="Patrignani A."/>
            <person name="Gruter S."/>
            <person name="Poveda L."/>
            <person name="Shimizu-Inatsugi R."/>
            <person name="Baeten J."/>
            <person name="Francoijs K.J."/>
            <person name="Nataraja K.N."/>
            <person name="Reddy Y.A.N."/>
            <person name="Phadnis S."/>
            <person name="Ravikumar R.L."/>
            <person name="Schlapbach R."/>
            <person name="Sreeman S.M."/>
            <person name="Shimizu K.K."/>
        </authorList>
    </citation>
    <scope>NUCLEOTIDE SEQUENCE</scope>
</reference>
<dbReference type="PROSITE" id="PS51133">
    <property type="entry name" value="ZF_TFIIS_2"/>
    <property type="match status" value="1"/>
</dbReference>
<feature type="binding site" evidence="8">
    <location>
        <position position="7"/>
    </location>
    <ligand>
        <name>Zn(2+)</name>
        <dbReference type="ChEBI" id="CHEBI:29105"/>
        <label>1</label>
    </ligand>
</feature>
<dbReference type="InterPro" id="IPR001222">
    <property type="entry name" value="Znf_TFIIS"/>
</dbReference>
<dbReference type="SMART" id="SM00661">
    <property type="entry name" value="RPOL9"/>
    <property type="match status" value="1"/>
</dbReference>
<evidence type="ECO:0000256" key="2">
    <source>
        <dbReference type="ARBA" id="ARBA00022478"/>
    </source>
</evidence>
<dbReference type="CDD" id="cd10509">
    <property type="entry name" value="Zn-ribbon_RPC11"/>
    <property type="match status" value="1"/>
</dbReference>
<feature type="binding site" evidence="8">
    <location>
        <position position="4"/>
    </location>
    <ligand>
        <name>Zn(2+)</name>
        <dbReference type="ChEBI" id="CHEBI:29105"/>
        <label>1</label>
    </ligand>
</feature>
<name>A0AAV5EHR0_ELECO</name>
<dbReference type="GO" id="GO:0003899">
    <property type="term" value="F:DNA-directed RNA polymerase activity"/>
    <property type="evidence" value="ECO:0007669"/>
    <property type="project" value="InterPro"/>
</dbReference>
<organism evidence="12 13">
    <name type="scientific">Eleusine coracana subsp. coracana</name>
    <dbReference type="NCBI Taxonomy" id="191504"/>
    <lineage>
        <taxon>Eukaryota</taxon>
        <taxon>Viridiplantae</taxon>
        <taxon>Streptophyta</taxon>
        <taxon>Embryophyta</taxon>
        <taxon>Tracheophyta</taxon>
        <taxon>Spermatophyta</taxon>
        <taxon>Magnoliopsida</taxon>
        <taxon>Liliopsida</taxon>
        <taxon>Poales</taxon>
        <taxon>Poaceae</taxon>
        <taxon>PACMAD clade</taxon>
        <taxon>Chloridoideae</taxon>
        <taxon>Cynodonteae</taxon>
        <taxon>Eleusininae</taxon>
        <taxon>Eleusine</taxon>
    </lineage>
</organism>
<evidence type="ECO:0000256" key="9">
    <source>
        <dbReference type="PIRSR" id="PIRSR005586-2"/>
    </source>
</evidence>
<sequence>MEFCPSCGTLLQIDPGTGSHRLRFFCPICPYVCAGFRTRCLSPIRPIVRKAKLVKKEVEPIFSGDDAMKLAPQTEATCPRCGHGKAYFQQRQLRSADEPMTIFYMCCECSYNWKED</sequence>
<accession>A0AAV5EHR0</accession>
<dbReference type="Pfam" id="PF01096">
    <property type="entry name" value="Zn_ribbon_TFIIS"/>
    <property type="match status" value="1"/>
</dbReference>
<keyword evidence="3 8" id="KW-0479">Metal-binding</keyword>
<reference evidence="12" key="2">
    <citation type="submission" date="2021-12" db="EMBL/GenBank/DDBJ databases">
        <title>Resequencing data analysis of finger millet.</title>
        <authorList>
            <person name="Hatakeyama M."/>
            <person name="Aluri S."/>
            <person name="Balachadran M.T."/>
            <person name="Sivarajan S.R."/>
            <person name="Poveda L."/>
            <person name="Shimizu-Inatsugi R."/>
            <person name="Schlapbach R."/>
            <person name="Sreeman S.M."/>
            <person name="Shimizu K.K."/>
        </authorList>
    </citation>
    <scope>NUCLEOTIDE SEQUENCE</scope>
</reference>
<feature type="binding site" evidence="8">
    <location>
        <position position="29"/>
    </location>
    <ligand>
        <name>Zn(2+)</name>
        <dbReference type="ChEBI" id="CHEBI:29105"/>
        <label>1</label>
    </ligand>
</feature>
<comment type="subcellular location">
    <subcellularLocation>
        <location evidence="1 7">Nucleus</location>
    </subcellularLocation>
</comment>
<protein>
    <recommendedName>
        <fullName evidence="7">DNA-directed RNA polymerase subunit</fullName>
    </recommendedName>
</protein>
<evidence type="ECO:0000256" key="1">
    <source>
        <dbReference type="ARBA" id="ARBA00004123"/>
    </source>
</evidence>
<evidence type="ECO:0000256" key="3">
    <source>
        <dbReference type="ARBA" id="ARBA00022723"/>
    </source>
</evidence>
<feature type="zinc finger region" description="C4-type" evidence="9">
    <location>
        <begin position="4"/>
        <end position="29"/>
    </location>
</feature>
<dbReference type="InterPro" id="IPR001529">
    <property type="entry name" value="Zn_ribbon_RPB9"/>
</dbReference>
<dbReference type="GO" id="GO:0008270">
    <property type="term" value="F:zinc ion binding"/>
    <property type="evidence" value="ECO:0007669"/>
    <property type="project" value="UniProtKB-KW"/>
</dbReference>
<dbReference type="Proteomes" id="UP001054889">
    <property type="component" value="Unassembled WGS sequence"/>
</dbReference>
<dbReference type="PANTHER" id="PTHR11239:SF12">
    <property type="entry name" value="DNA-DIRECTED RNA POLYMERASE III SUBUNIT RPC10"/>
    <property type="match status" value="1"/>
</dbReference>
<dbReference type="GO" id="GO:0005666">
    <property type="term" value="C:RNA polymerase III complex"/>
    <property type="evidence" value="ECO:0007669"/>
    <property type="project" value="TreeGrafter"/>
</dbReference>
<evidence type="ECO:0000256" key="5">
    <source>
        <dbReference type="ARBA" id="ARBA00022833"/>
    </source>
</evidence>
<keyword evidence="2 7" id="KW-0240">DNA-directed RNA polymerase</keyword>
<dbReference type="Gene3D" id="2.20.25.10">
    <property type="match status" value="1"/>
</dbReference>
<feature type="binding site" evidence="8">
    <location>
        <position position="81"/>
    </location>
    <ligand>
        <name>Zn(2+)</name>
        <dbReference type="ChEBI" id="CHEBI:29105"/>
        <label>2</label>
    </ligand>
</feature>
<gene>
    <name evidence="12" type="primary">gb09336</name>
    <name evidence="12" type="ORF">PR202_gb09336</name>
</gene>
<dbReference type="AlphaFoldDB" id="A0AAV5EHR0"/>
<evidence type="ECO:0000256" key="6">
    <source>
        <dbReference type="ARBA" id="ARBA00023242"/>
    </source>
</evidence>
<comment type="function">
    <text evidence="7">DNA-dependent RNA polymerase catalyzes the transcription of DNA into RNA using the four ribonucleoside triphosphates as substrates.</text>
</comment>
<keyword evidence="5 8" id="KW-0862">Zinc</keyword>
<feature type="domain" description="TFIIS-type" evidence="11">
    <location>
        <begin position="74"/>
        <end position="114"/>
    </location>
</feature>
<evidence type="ECO:0000256" key="4">
    <source>
        <dbReference type="ARBA" id="ARBA00022771"/>
    </source>
</evidence>
<dbReference type="InterPro" id="IPR034014">
    <property type="entry name" value="Zn_ribbon_RPC11_C"/>
</dbReference>
<evidence type="ECO:0000313" key="13">
    <source>
        <dbReference type="Proteomes" id="UP001054889"/>
    </source>
</evidence>
<dbReference type="PROSITE" id="PS00466">
    <property type="entry name" value="ZF_TFIIS_1"/>
    <property type="match status" value="1"/>
</dbReference>
<evidence type="ECO:0000256" key="7">
    <source>
        <dbReference type="PIRNR" id="PIRNR005586"/>
    </source>
</evidence>
<keyword evidence="13" id="KW-1185">Reference proteome</keyword>
<evidence type="ECO:0000256" key="10">
    <source>
        <dbReference type="RuleBase" id="RU003474"/>
    </source>
</evidence>
<dbReference type="SMART" id="SM00440">
    <property type="entry name" value="ZnF_C2C2"/>
    <property type="match status" value="1"/>
</dbReference>
<feature type="binding site" evidence="8">
    <location>
        <position position="78"/>
    </location>
    <ligand>
        <name>Zn(2+)</name>
        <dbReference type="ChEBI" id="CHEBI:29105"/>
        <label>2</label>
    </ligand>
</feature>
<feature type="binding site" evidence="8">
    <location>
        <position position="109"/>
    </location>
    <ligand>
        <name>Zn(2+)</name>
        <dbReference type="ChEBI" id="CHEBI:29105"/>
        <label>2</label>
    </ligand>
</feature>
<dbReference type="GO" id="GO:0003676">
    <property type="term" value="F:nucleic acid binding"/>
    <property type="evidence" value="ECO:0007669"/>
    <property type="project" value="InterPro"/>
</dbReference>
<evidence type="ECO:0000259" key="11">
    <source>
        <dbReference type="PROSITE" id="PS51133"/>
    </source>
</evidence>
<dbReference type="InterPro" id="IPR012164">
    <property type="entry name" value="Rpa12/Rpb9/Rpc10/TFS"/>
</dbReference>
<dbReference type="GO" id="GO:0006386">
    <property type="term" value="P:termination of RNA polymerase III transcription"/>
    <property type="evidence" value="ECO:0007669"/>
    <property type="project" value="TreeGrafter"/>
</dbReference>
<dbReference type="PIRSF" id="PIRSF005586">
    <property type="entry name" value="RNApol_RpoM"/>
    <property type="match status" value="1"/>
</dbReference>
<dbReference type="EMBL" id="BQKI01000075">
    <property type="protein sequence ID" value="GJN21820.1"/>
    <property type="molecule type" value="Genomic_DNA"/>
</dbReference>
<dbReference type="PANTHER" id="PTHR11239">
    <property type="entry name" value="DNA-DIRECTED RNA POLYMERASE"/>
    <property type="match status" value="1"/>
</dbReference>
<keyword evidence="6 7" id="KW-0539">Nucleus</keyword>
<feature type="binding site" evidence="8">
    <location>
        <position position="106"/>
    </location>
    <ligand>
        <name>Zn(2+)</name>
        <dbReference type="ChEBI" id="CHEBI:29105"/>
        <label>2</label>
    </ligand>
</feature>
<feature type="binding site" evidence="8">
    <location>
        <position position="26"/>
    </location>
    <ligand>
        <name>Zn(2+)</name>
        <dbReference type="ChEBI" id="CHEBI:29105"/>
        <label>1</label>
    </ligand>
</feature>